<evidence type="ECO:0000256" key="4">
    <source>
        <dbReference type="PIRSR" id="PIRSR601559-51"/>
    </source>
</evidence>
<dbReference type="PANTHER" id="PTHR10819:SF3">
    <property type="entry name" value="PHOSPHOTRIESTERASE-RELATED PROTEIN"/>
    <property type="match status" value="1"/>
</dbReference>
<reference evidence="6 7" key="1">
    <citation type="submission" date="2020-02" db="EMBL/GenBank/DDBJ databases">
        <title>Sequencing the genomes of 1000 actinobacteria strains.</title>
        <authorList>
            <person name="Klenk H.-P."/>
        </authorList>
    </citation>
    <scope>NUCLEOTIDE SEQUENCE [LARGE SCALE GENOMIC DNA]</scope>
    <source>
        <strain evidence="6 7">DSM 27960</strain>
    </source>
</reference>
<evidence type="ECO:0000256" key="5">
    <source>
        <dbReference type="PROSITE-ProRule" id="PRU00679"/>
    </source>
</evidence>
<feature type="binding site" description="via carbamate group" evidence="4">
    <location>
        <position position="129"/>
    </location>
    <ligand>
        <name>Zn(2+)</name>
        <dbReference type="ChEBI" id="CHEBI:29105"/>
        <label>2</label>
    </ligand>
</feature>
<evidence type="ECO:0000256" key="1">
    <source>
        <dbReference type="ARBA" id="ARBA00022723"/>
    </source>
</evidence>
<comment type="cofactor">
    <cofactor evidence="4">
        <name>a divalent metal cation</name>
        <dbReference type="ChEBI" id="CHEBI:60240"/>
    </cofactor>
    <text evidence="4">Binds 2 divalent metal cations per subunit.</text>
</comment>
<accession>A0A7X5R354</accession>
<dbReference type="EMBL" id="JAAMOX010000002">
    <property type="protein sequence ID" value="NIH54809.1"/>
    <property type="molecule type" value="Genomic_DNA"/>
</dbReference>
<dbReference type="InterPro" id="IPR032466">
    <property type="entry name" value="Metal_Hydrolase"/>
</dbReference>
<dbReference type="Pfam" id="PF02126">
    <property type="entry name" value="PTE"/>
    <property type="match status" value="1"/>
</dbReference>
<feature type="binding site" evidence="4">
    <location>
        <position position="188"/>
    </location>
    <ligand>
        <name>Zn(2+)</name>
        <dbReference type="ChEBI" id="CHEBI:29105"/>
        <label>2</label>
    </ligand>
</feature>
<dbReference type="GO" id="GO:0008270">
    <property type="term" value="F:zinc ion binding"/>
    <property type="evidence" value="ECO:0007669"/>
    <property type="project" value="InterPro"/>
</dbReference>
<protein>
    <submittedName>
        <fullName evidence="6">Phosphotriesterase-related protein</fullName>
    </submittedName>
</protein>
<comment type="caution">
    <text evidence="6">The sequence shown here is derived from an EMBL/GenBank/DDBJ whole genome shotgun (WGS) entry which is preliminary data.</text>
</comment>
<dbReference type="AlphaFoldDB" id="A0A7X5R354"/>
<proteinExistence type="inferred from homology"/>
<keyword evidence="2" id="KW-0378">Hydrolase</keyword>
<dbReference type="SUPFAM" id="SSF51556">
    <property type="entry name" value="Metallo-dependent hydrolases"/>
    <property type="match status" value="1"/>
</dbReference>
<evidence type="ECO:0000256" key="3">
    <source>
        <dbReference type="PIRSR" id="PIRSR601559-50"/>
    </source>
</evidence>
<dbReference type="Gene3D" id="3.20.20.140">
    <property type="entry name" value="Metal-dependent hydrolases"/>
    <property type="match status" value="1"/>
</dbReference>
<feature type="modified residue" description="N6-carboxylysine" evidence="3 5">
    <location>
        <position position="129"/>
    </location>
</feature>
<comment type="similarity">
    <text evidence="5">Belongs to the metallo-dependent hydrolases superfamily. Phosphotriesterase family.</text>
</comment>
<name>A0A7X5R354_9MICO</name>
<keyword evidence="1 4" id="KW-0479">Metal-binding</keyword>
<dbReference type="PANTHER" id="PTHR10819">
    <property type="entry name" value="PHOSPHOTRIESTERASE-RELATED"/>
    <property type="match status" value="1"/>
</dbReference>
<gene>
    <name evidence="6" type="ORF">FHX76_002705</name>
</gene>
<organism evidence="6 7">
    <name type="scientific">Lysinibacter cavernae</name>
    <dbReference type="NCBI Taxonomy" id="1640652"/>
    <lineage>
        <taxon>Bacteria</taxon>
        <taxon>Bacillati</taxon>
        <taxon>Actinomycetota</taxon>
        <taxon>Actinomycetes</taxon>
        <taxon>Micrococcales</taxon>
        <taxon>Microbacteriaceae</taxon>
        <taxon>Lysinibacter</taxon>
    </lineage>
</organism>
<dbReference type="PROSITE" id="PS51347">
    <property type="entry name" value="PHOSPHOTRIESTERASE_2"/>
    <property type="match status" value="1"/>
</dbReference>
<sequence>MSPHTVNGDVELPLAGIILPHEHLVINHTQMRGRAAPPTRAIEGQCVELLTGLRTKGVAAVVDCTPPGYGRDLAFLQAVSRSSGMPIISSTGTFCEQWGPQPQWVEASTADGLADAFEAELMRASGIIKVAISSTPTDAEHVALRAAAEAHSRTGAAIVTHTTGGHGHTALDVFERHGVDLGRVMISHVCAEDEPVSYAIELANRGARVGLDRLGHSAHSDEYWVGIIEALVDAGAADRILLSHDSVQQFIGPDAITEATFSRIDHLVTDFRERFFASRLTPDHFQQITEANPRDWLSTNRAHS</sequence>
<keyword evidence="7" id="KW-1185">Reference proteome</keyword>
<dbReference type="InterPro" id="IPR001559">
    <property type="entry name" value="Phosphotriesterase"/>
</dbReference>
<evidence type="ECO:0000256" key="2">
    <source>
        <dbReference type="ARBA" id="ARBA00022801"/>
    </source>
</evidence>
<evidence type="ECO:0000313" key="7">
    <source>
        <dbReference type="Proteomes" id="UP000541033"/>
    </source>
</evidence>
<feature type="binding site" description="via carbamate group" evidence="4">
    <location>
        <position position="129"/>
    </location>
    <ligand>
        <name>Zn(2+)</name>
        <dbReference type="ChEBI" id="CHEBI:29105"/>
        <label>1</label>
    </ligand>
</feature>
<feature type="binding site" evidence="4">
    <location>
        <position position="161"/>
    </location>
    <ligand>
        <name>Zn(2+)</name>
        <dbReference type="ChEBI" id="CHEBI:29105"/>
        <label>2</label>
    </ligand>
</feature>
<dbReference type="RefSeq" id="WP_167151372.1">
    <property type="nucleotide sequence ID" value="NZ_JAAMOX010000002.1"/>
</dbReference>
<dbReference type="Proteomes" id="UP000541033">
    <property type="component" value="Unassembled WGS sequence"/>
</dbReference>
<dbReference type="GO" id="GO:0016787">
    <property type="term" value="F:hydrolase activity"/>
    <property type="evidence" value="ECO:0007669"/>
    <property type="project" value="UniProtKB-KW"/>
</dbReference>
<feature type="binding site" evidence="4">
    <location>
        <position position="245"/>
    </location>
    <ligand>
        <name>Zn(2+)</name>
        <dbReference type="ChEBI" id="CHEBI:29105"/>
        <label>1</label>
    </ligand>
</feature>
<feature type="binding site" evidence="4">
    <location>
        <position position="23"/>
    </location>
    <ligand>
        <name>Zn(2+)</name>
        <dbReference type="ChEBI" id="CHEBI:29105"/>
        <label>1</label>
    </ligand>
</feature>
<evidence type="ECO:0000313" key="6">
    <source>
        <dbReference type="EMBL" id="NIH54809.1"/>
    </source>
</evidence>
<feature type="binding site" evidence="4">
    <location>
        <position position="21"/>
    </location>
    <ligand>
        <name>Zn(2+)</name>
        <dbReference type="ChEBI" id="CHEBI:29105"/>
        <label>1</label>
    </ligand>
</feature>